<gene>
    <name evidence="6" type="ORF">GFB49_15720</name>
</gene>
<evidence type="ECO:0000256" key="2">
    <source>
        <dbReference type="ARBA" id="ARBA00023015"/>
    </source>
</evidence>
<name>A0A843YKI3_9RHOB</name>
<sequence>MGLDQKNLQLFDRVAALGAIGRAGAEFGLSATNASERIKALEAELGVTLFHRTTRAVTLTPDGELFLGYARRVLGDLEEARTLLTQGGAAVSGRIKVTAPATFGTSQILPYVPEFLALYPEVKVDIHFSDAVVDIVSEGYDLAFRIAELEPSSLKAQKVDVNPTWLVATPSYLARAGVPQTPQELAHHSCLPLGERRSWQLKGPDGQVHEVRIGGAVRSNLGNALMELALADLGICKISLWQAADHLRAGRLVRVLPAYSDLPALELWALRPPGKVMPARVKVFLDFIRDRIRAKNRTLAESCRLMQADVSGDNPV</sequence>
<dbReference type="Pfam" id="PF00126">
    <property type="entry name" value="HTH_1"/>
    <property type="match status" value="1"/>
</dbReference>
<evidence type="ECO:0000256" key="3">
    <source>
        <dbReference type="ARBA" id="ARBA00023125"/>
    </source>
</evidence>
<dbReference type="GO" id="GO:0003677">
    <property type="term" value="F:DNA binding"/>
    <property type="evidence" value="ECO:0007669"/>
    <property type="project" value="UniProtKB-KW"/>
</dbReference>
<dbReference type="SUPFAM" id="SSF46785">
    <property type="entry name" value="Winged helix' DNA-binding domain"/>
    <property type="match status" value="1"/>
</dbReference>
<keyword evidence="4" id="KW-0804">Transcription</keyword>
<dbReference type="PROSITE" id="PS50931">
    <property type="entry name" value="HTH_LYSR"/>
    <property type="match status" value="1"/>
</dbReference>
<dbReference type="SUPFAM" id="SSF53850">
    <property type="entry name" value="Periplasmic binding protein-like II"/>
    <property type="match status" value="1"/>
</dbReference>
<reference evidence="6 7" key="1">
    <citation type="submission" date="2019-10" db="EMBL/GenBank/DDBJ databases">
        <title>Epibacterium sp. nov., isolated from seawater.</title>
        <authorList>
            <person name="Zhang X."/>
            <person name="Li N."/>
        </authorList>
    </citation>
    <scope>NUCLEOTIDE SEQUENCE [LARGE SCALE GENOMIC DNA]</scope>
    <source>
        <strain evidence="6 7">SM1979</strain>
    </source>
</reference>
<dbReference type="EMBL" id="WIBF01000011">
    <property type="protein sequence ID" value="MQQ09914.1"/>
    <property type="molecule type" value="Genomic_DNA"/>
</dbReference>
<dbReference type="RefSeq" id="WP_153216895.1">
    <property type="nucleotide sequence ID" value="NZ_WIBF01000011.1"/>
</dbReference>
<evidence type="ECO:0000313" key="6">
    <source>
        <dbReference type="EMBL" id="MQQ09914.1"/>
    </source>
</evidence>
<keyword evidence="3" id="KW-0238">DNA-binding</keyword>
<dbReference type="Gene3D" id="1.10.10.10">
    <property type="entry name" value="Winged helix-like DNA-binding domain superfamily/Winged helix DNA-binding domain"/>
    <property type="match status" value="1"/>
</dbReference>
<evidence type="ECO:0000259" key="5">
    <source>
        <dbReference type="PROSITE" id="PS50931"/>
    </source>
</evidence>
<dbReference type="InterPro" id="IPR036388">
    <property type="entry name" value="WH-like_DNA-bd_sf"/>
</dbReference>
<evidence type="ECO:0000256" key="4">
    <source>
        <dbReference type="ARBA" id="ARBA00023163"/>
    </source>
</evidence>
<keyword evidence="2" id="KW-0805">Transcription regulation</keyword>
<evidence type="ECO:0000313" key="7">
    <source>
        <dbReference type="Proteomes" id="UP000444174"/>
    </source>
</evidence>
<dbReference type="Proteomes" id="UP000444174">
    <property type="component" value="Unassembled WGS sequence"/>
</dbReference>
<proteinExistence type="inferred from homology"/>
<dbReference type="InterPro" id="IPR058163">
    <property type="entry name" value="LysR-type_TF_proteobact-type"/>
</dbReference>
<evidence type="ECO:0000256" key="1">
    <source>
        <dbReference type="ARBA" id="ARBA00009437"/>
    </source>
</evidence>
<dbReference type="FunFam" id="1.10.10.10:FF:000001">
    <property type="entry name" value="LysR family transcriptional regulator"/>
    <property type="match status" value="1"/>
</dbReference>
<dbReference type="PANTHER" id="PTHR30537">
    <property type="entry name" value="HTH-TYPE TRANSCRIPTIONAL REGULATOR"/>
    <property type="match status" value="1"/>
</dbReference>
<dbReference type="Gene3D" id="3.40.190.290">
    <property type="match status" value="1"/>
</dbReference>
<dbReference type="GO" id="GO:0003700">
    <property type="term" value="F:DNA-binding transcription factor activity"/>
    <property type="evidence" value="ECO:0007669"/>
    <property type="project" value="InterPro"/>
</dbReference>
<dbReference type="InterPro" id="IPR005119">
    <property type="entry name" value="LysR_subst-bd"/>
</dbReference>
<dbReference type="InterPro" id="IPR036390">
    <property type="entry name" value="WH_DNA-bd_sf"/>
</dbReference>
<feature type="domain" description="HTH lysR-type" evidence="5">
    <location>
        <begin position="1"/>
        <end position="60"/>
    </location>
</feature>
<dbReference type="InterPro" id="IPR000847">
    <property type="entry name" value="LysR_HTH_N"/>
</dbReference>
<protein>
    <submittedName>
        <fullName evidence="6">LysR family transcriptional regulator</fullName>
    </submittedName>
</protein>
<comment type="similarity">
    <text evidence="1">Belongs to the LysR transcriptional regulatory family.</text>
</comment>
<accession>A0A843YKI3</accession>
<dbReference type="PANTHER" id="PTHR30537:SF5">
    <property type="entry name" value="HTH-TYPE TRANSCRIPTIONAL ACTIVATOR TTDR-RELATED"/>
    <property type="match status" value="1"/>
</dbReference>
<keyword evidence="7" id="KW-1185">Reference proteome</keyword>
<comment type="caution">
    <text evidence="6">The sequence shown here is derived from an EMBL/GenBank/DDBJ whole genome shotgun (WGS) entry which is preliminary data.</text>
</comment>
<dbReference type="AlphaFoldDB" id="A0A843YKI3"/>
<organism evidence="6 7">
    <name type="scientific">Tritonibacter litoralis</name>
    <dbReference type="NCBI Taxonomy" id="2662264"/>
    <lineage>
        <taxon>Bacteria</taxon>
        <taxon>Pseudomonadati</taxon>
        <taxon>Pseudomonadota</taxon>
        <taxon>Alphaproteobacteria</taxon>
        <taxon>Rhodobacterales</taxon>
        <taxon>Paracoccaceae</taxon>
        <taxon>Tritonibacter</taxon>
    </lineage>
</organism>
<dbReference type="CDD" id="cd08422">
    <property type="entry name" value="PBP2_CrgA_like"/>
    <property type="match status" value="1"/>
</dbReference>
<dbReference type="Pfam" id="PF03466">
    <property type="entry name" value="LysR_substrate"/>
    <property type="match status" value="1"/>
</dbReference>